<keyword evidence="5 6" id="KW-0411">Iron-sulfur</keyword>
<dbReference type="PROSITE" id="PS51379">
    <property type="entry name" value="4FE4S_FER_2"/>
    <property type="match status" value="1"/>
</dbReference>
<evidence type="ECO:0000313" key="8">
    <source>
        <dbReference type="EMBL" id="PJE63862.1"/>
    </source>
</evidence>
<dbReference type="GO" id="GO:0051536">
    <property type="term" value="F:iron-sulfur cluster binding"/>
    <property type="evidence" value="ECO:0007669"/>
    <property type="project" value="UniProtKB-KW"/>
</dbReference>
<protein>
    <recommendedName>
        <fullName evidence="6">Ferredoxin</fullName>
    </recommendedName>
</protein>
<evidence type="ECO:0000313" key="9">
    <source>
        <dbReference type="Proteomes" id="UP000231569"/>
    </source>
</evidence>
<evidence type="ECO:0000256" key="4">
    <source>
        <dbReference type="ARBA" id="ARBA00023004"/>
    </source>
</evidence>
<dbReference type="InterPro" id="IPR051269">
    <property type="entry name" value="Fe-S_cluster_ET"/>
</dbReference>
<name>A0A2M8KVC2_9BACT</name>
<dbReference type="InterPro" id="IPR001080">
    <property type="entry name" value="3Fe4S_ferredoxin"/>
</dbReference>
<dbReference type="AlphaFoldDB" id="A0A2M8KVC2"/>
<keyword evidence="4 6" id="KW-0408">Iron</keyword>
<dbReference type="PANTHER" id="PTHR36923">
    <property type="entry name" value="FERREDOXIN"/>
    <property type="match status" value="1"/>
</dbReference>
<dbReference type="PANTHER" id="PTHR36923:SF3">
    <property type="entry name" value="FERREDOXIN"/>
    <property type="match status" value="1"/>
</dbReference>
<keyword evidence="2 6" id="KW-0479">Metal-binding</keyword>
<dbReference type="Pfam" id="PF13459">
    <property type="entry name" value="Fer4_15"/>
    <property type="match status" value="1"/>
</dbReference>
<organism evidence="8 9">
    <name type="scientific">Candidatus Roizmanbacteria bacterium CG10_big_fil_rev_8_21_14_0_10_45_7</name>
    <dbReference type="NCBI Taxonomy" id="1974854"/>
    <lineage>
        <taxon>Bacteria</taxon>
        <taxon>Candidatus Roizmaniibacteriota</taxon>
    </lineage>
</organism>
<evidence type="ECO:0000256" key="1">
    <source>
        <dbReference type="ARBA" id="ARBA00022448"/>
    </source>
</evidence>
<comment type="function">
    <text evidence="6">Ferredoxins are iron-sulfur proteins that transfer electrons in a wide variety of metabolic reactions.</text>
</comment>
<evidence type="ECO:0000256" key="6">
    <source>
        <dbReference type="RuleBase" id="RU368020"/>
    </source>
</evidence>
<dbReference type="Proteomes" id="UP000231569">
    <property type="component" value="Unassembled WGS sequence"/>
</dbReference>
<dbReference type="EMBL" id="PFEE01000022">
    <property type="protein sequence ID" value="PJE63862.1"/>
    <property type="molecule type" value="Genomic_DNA"/>
</dbReference>
<dbReference type="Gene3D" id="3.30.70.20">
    <property type="match status" value="1"/>
</dbReference>
<evidence type="ECO:0000256" key="2">
    <source>
        <dbReference type="ARBA" id="ARBA00022723"/>
    </source>
</evidence>
<evidence type="ECO:0000256" key="5">
    <source>
        <dbReference type="ARBA" id="ARBA00023014"/>
    </source>
</evidence>
<keyword evidence="3 6" id="KW-0249">Electron transport</keyword>
<accession>A0A2M8KVC2</accession>
<dbReference type="PRINTS" id="PR00352">
    <property type="entry name" value="3FE4SFRDOXIN"/>
</dbReference>
<feature type="domain" description="4Fe-4S ferredoxin-type" evidence="7">
    <location>
        <begin position="15"/>
        <end position="43"/>
    </location>
</feature>
<dbReference type="GO" id="GO:0009055">
    <property type="term" value="F:electron transfer activity"/>
    <property type="evidence" value="ECO:0007669"/>
    <property type="project" value="UniProtKB-UniRule"/>
</dbReference>
<evidence type="ECO:0000259" key="7">
    <source>
        <dbReference type="PROSITE" id="PS51379"/>
    </source>
</evidence>
<dbReference type="SUPFAM" id="SSF54862">
    <property type="entry name" value="4Fe-4S ferredoxins"/>
    <property type="match status" value="1"/>
</dbReference>
<dbReference type="InterPro" id="IPR017896">
    <property type="entry name" value="4Fe4S_Fe-S-bd"/>
</dbReference>
<reference evidence="9" key="1">
    <citation type="submission" date="2017-09" db="EMBL/GenBank/DDBJ databases">
        <title>Depth-based differentiation of microbial function through sediment-hosted aquifers and enrichment of novel symbionts in the deep terrestrial subsurface.</title>
        <authorList>
            <person name="Probst A.J."/>
            <person name="Ladd B."/>
            <person name="Jarett J.K."/>
            <person name="Geller-Mcgrath D.E."/>
            <person name="Sieber C.M.K."/>
            <person name="Emerson J.B."/>
            <person name="Anantharaman K."/>
            <person name="Thomas B.C."/>
            <person name="Malmstrom R."/>
            <person name="Stieglmeier M."/>
            <person name="Klingl A."/>
            <person name="Woyke T."/>
            <person name="Ryan C.M."/>
            <person name="Banfield J.F."/>
        </authorList>
    </citation>
    <scope>NUCLEOTIDE SEQUENCE [LARGE SCALE GENOMIC DNA]</scope>
</reference>
<proteinExistence type="predicted"/>
<dbReference type="GO" id="GO:0005506">
    <property type="term" value="F:iron ion binding"/>
    <property type="evidence" value="ECO:0007669"/>
    <property type="project" value="UniProtKB-UniRule"/>
</dbReference>
<keyword evidence="1 6" id="KW-0813">Transport</keyword>
<evidence type="ECO:0000256" key="3">
    <source>
        <dbReference type="ARBA" id="ARBA00022982"/>
    </source>
</evidence>
<comment type="caution">
    <text evidence="8">The sequence shown here is derived from an EMBL/GenBank/DDBJ whole genome shotgun (WGS) entry which is preliminary data.</text>
</comment>
<sequence length="86" mass="9302">MTAQNNTKSHDVHDWVVTVDRSLCIGAASCMAVAPKAFALDDEAKAYVLETANEETKEAVLDAARVCPVAAILIKDKKTGQRIFPK</sequence>
<gene>
    <name evidence="8" type="ORF">COU89_00980</name>
</gene>